<dbReference type="InterPro" id="IPR050577">
    <property type="entry name" value="MAPR/NEUFC/NENF-like"/>
</dbReference>
<dbReference type="InterPro" id="IPR036400">
    <property type="entry name" value="Cyt_B5-like_heme/steroid_sf"/>
</dbReference>
<evidence type="ECO:0000256" key="1">
    <source>
        <dbReference type="ARBA" id="ARBA00038357"/>
    </source>
</evidence>
<sequence>HDHEISTTYTLGELWEFGNGIDDNPILIAVLGRVYDVSAGERFYGETGPYHVFAGRDVTYALG</sequence>
<evidence type="ECO:0000259" key="2">
    <source>
        <dbReference type="Pfam" id="PF00173"/>
    </source>
</evidence>
<dbReference type="PANTHER" id="PTHR10281:SF76">
    <property type="entry name" value="CALCUTTA CUP-RELATED"/>
    <property type="match status" value="1"/>
</dbReference>
<feature type="non-terminal residue" evidence="3">
    <location>
        <position position="63"/>
    </location>
</feature>
<dbReference type="EMBL" id="OU594956">
    <property type="protein sequence ID" value="CAG9281721.1"/>
    <property type="molecule type" value="Genomic_DNA"/>
</dbReference>
<evidence type="ECO:0000313" key="3">
    <source>
        <dbReference type="EMBL" id="CAG9281721.1"/>
    </source>
</evidence>
<name>A0A8J9X303_PHATR</name>
<reference evidence="3" key="1">
    <citation type="submission" date="2022-02" db="EMBL/GenBank/DDBJ databases">
        <authorList>
            <person name="Giguere J D."/>
        </authorList>
    </citation>
    <scope>NUCLEOTIDE SEQUENCE</scope>
    <source>
        <strain evidence="3">CCAP 1055/1</strain>
    </source>
</reference>
<dbReference type="GO" id="GO:0016020">
    <property type="term" value="C:membrane"/>
    <property type="evidence" value="ECO:0007669"/>
    <property type="project" value="TreeGrafter"/>
</dbReference>
<accession>A0A8J9X303</accession>
<feature type="domain" description="Cytochrome b5 heme-binding" evidence="2">
    <location>
        <begin position="21"/>
        <end position="61"/>
    </location>
</feature>
<protein>
    <recommendedName>
        <fullName evidence="2">Cytochrome b5 heme-binding domain-containing protein</fullName>
    </recommendedName>
</protein>
<proteinExistence type="inferred from homology"/>
<organism evidence="3">
    <name type="scientific">Phaeodactylum tricornutum</name>
    <name type="common">Diatom</name>
    <dbReference type="NCBI Taxonomy" id="2850"/>
    <lineage>
        <taxon>Eukaryota</taxon>
        <taxon>Sar</taxon>
        <taxon>Stramenopiles</taxon>
        <taxon>Ochrophyta</taxon>
        <taxon>Bacillariophyta</taxon>
        <taxon>Bacillariophyceae</taxon>
        <taxon>Bacillariophycidae</taxon>
        <taxon>Naviculales</taxon>
        <taxon>Phaeodactylaceae</taxon>
        <taxon>Phaeodactylum</taxon>
    </lineage>
</organism>
<dbReference type="PANTHER" id="PTHR10281">
    <property type="entry name" value="MEMBRANE-ASSOCIATED PROGESTERONE RECEPTOR COMPONENT-RELATED"/>
    <property type="match status" value="1"/>
</dbReference>
<dbReference type="Pfam" id="PF00173">
    <property type="entry name" value="Cyt-b5"/>
    <property type="match status" value="1"/>
</dbReference>
<dbReference type="SUPFAM" id="SSF55856">
    <property type="entry name" value="Cytochrome b5-like heme/steroid binding domain"/>
    <property type="match status" value="1"/>
</dbReference>
<dbReference type="GO" id="GO:0012505">
    <property type="term" value="C:endomembrane system"/>
    <property type="evidence" value="ECO:0007669"/>
    <property type="project" value="TreeGrafter"/>
</dbReference>
<comment type="similarity">
    <text evidence="1">Belongs to the cytochrome b5 family. MAPR subfamily.</text>
</comment>
<feature type="non-terminal residue" evidence="3">
    <location>
        <position position="1"/>
    </location>
</feature>
<dbReference type="InterPro" id="IPR001199">
    <property type="entry name" value="Cyt_B5-like_heme/steroid-bd"/>
</dbReference>
<gene>
    <name evidence="3" type="ORF">PTTT1_LOCUS17357</name>
</gene>
<dbReference type="Proteomes" id="UP000836788">
    <property type="component" value="Chromosome 15"/>
</dbReference>
<dbReference type="Gene3D" id="3.10.120.10">
    <property type="entry name" value="Cytochrome b5-like heme/steroid binding domain"/>
    <property type="match status" value="1"/>
</dbReference>
<dbReference type="AlphaFoldDB" id="A0A8J9X303"/>